<feature type="domain" description="Helix-turn-helix type 11" evidence="1">
    <location>
        <begin position="23"/>
        <end position="76"/>
    </location>
</feature>
<evidence type="ECO:0000259" key="1">
    <source>
        <dbReference type="Pfam" id="PF08279"/>
    </source>
</evidence>
<name>A0ABW7Z2U9_9ACTN</name>
<organism evidence="2 3">
    <name type="scientific">Nonomuraea typhae</name>
    <dbReference type="NCBI Taxonomy" id="2603600"/>
    <lineage>
        <taxon>Bacteria</taxon>
        <taxon>Bacillati</taxon>
        <taxon>Actinomycetota</taxon>
        <taxon>Actinomycetes</taxon>
        <taxon>Streptosporangiales</taxon>
        <taxon>Streptosporangiaceae</taxon>
        <taxon>Nonomuraea</taxon>
    </lineage>
</organism>
<comment type="caution">
    <text evidence="2">The sequence shown here is derived from an EMBL/GenBank/DDBJ whole genome shotgun (WGS) entry which is preliminary data.</text>
</comment>
<dbReference type="SUPFAM" id="SSF46785">
    <property type="entry name" value="Winged helix' DNA-binding domain"/>
    <property type="match status" value="1"/>
</dbReference>
<evidence type="ECO:0000313" key="2">
    <source>
        <dbReference type="EMBL" id="MFI6502501.1"/>
    </source>
</evidence>
<evidence type="ECO:0000313" key="3">
    <source>
        <dbReference type="Proteomes" id="UP001612741"/>
    </source>
</evidence>
<dbReference type="Pfam" id="PF08279">
    <property type="entry name" value="HTH_11"/>
    <property type="match status" value="1"/>
</dbReference>
<dbReference type="Proteomes" id="UP001612741">
    <property type="component" value="Unassembled WGS sequence"/>
</dbReference>
<proteinExistence type="predicted"/>
<dbReference type="Gene3D" id="1.10.10.10">
    <property type="entry name" value="Winged helix-like DNA-binding domain superfamily/Winged helix DNA-binding domain"/>
    <property type="match status" value="1"/>
</dbReference>
<sequence>MDQRARLAAASRDGHLALRRVERQQALIERLHAAGGQRVRLAQLAREQGVSARTVARDVERLRLSGVPLQTHRGQGGGVSLAPARGAIAVEFDLPEAAALMSSLAVLGPSVSPSAASAMRKLTTALGRAV</sequence>
<dbReference type="InterPro" id="IPR013196">
    <property type="entry name" value="HTH_11"/>
</dbReference>
<dbReference type="InterPro" id="IPR036388">
    <property type="entry name" value="WH-like_DNA-bd_sf"/>
</dbReference>
<dbReference type="InterPro" id="IPR036390">
    <property type="entry name" value="WH_DNA-bd_sf"/>
</dbReference>
<protein>
    <submittedName>
        <fullName evidence="2">Helix-turn-helix transcriptional regulator</fullName>
    </submittedName>
</protein>
<accession>A0ABW7Z2U9</accession>
<dbReference type="RefSeq" id="WP_397087831.1">
    <property type="nucleotide sequence ID" value="NZ_JBITGY010000010.1"/>
</dbReference>
<reference evidence="2 3" key="1">
    <citation type="submission" date="2024-10" db="EMBL/GenBank/DDBJ databases">
        <title>The Natural Products Discovery Center: Release of the First 8490 Sequenced Strains for Exploring Actinobacteria Biosynthetic Diversity.</title>
        <authorList>
            <person name="Kalkreuter E."/>
            <person name="Kautsar S.A."/>
            <person name="Yang D."/>
            <person name="Bader C.D."/>
            <person name="Teijaro C.N."/>
            <person name="Fluegel L."/>
            <person name="Davis C.M."/>
            <person name="Simpson J.R."/>
            <person name="Lauterbach L."/>
            <person name="Steele A.D."/>
            <person name="Gui C."/>
            <person name="Meng S."/>
            <person name="Li G."/>
            <person name="Viehrig K."/>
            <person name="Ye F."/>
            <person name="Su P."/>
            <person name="Kiefer A.F."/>
            <person name="Nichols A."/>
            <person name="Cepeda A.J."/>
            <person name="Yan W."/>
            <person name="Fan B."/>
            <person name="Jiang Y."/>
            <person name="Adhikari A."/>
            <person name="Zheng C.-J."/>
            <person name="Schuster L."/>
            <person name="Cowan T.M."/>
            <person name="Smanski M.J."/>
            <person name="Chevrette M.G."/>
            <person name="De Carvalho L.P.S."/>
            <person name="Shen B."/>
        </authorList>
    </citation>
    <scope>NUCLEOTIDE SEQUENCE [LARGE SCALE GENOMIC DNA]</scope>
    <source>
        <strain evidence="2 3">NPDC050545</strain>
    </source>
</reference>
<gene>
    <name evidence="2" type="ORF">ACIBG2_34350</name>
</gene>
<dbReference type="EMBL" id="JBITGY010000010">
    <property type="protein sequence ID" value="MFI6502501.1"/>
    <property type="molecule type" value="Genomic_DNA"/>
</dbReference>
<keyword evidence="3" id="KW-1185">Reference proteome</keyword>